<organism evidence="1 2">
    <name type="scientific">Catharanthus roseus</name>
    <name type="common">Madagascar periwinkle</name>
    <name type="synonym">Vinca rosea</name>
    <dbReference type="NCBI Taxonomy" id="4058"/>
    <lineage>
        <taxon>Eukaryota</taxon>
        <taxon>Viridiplantae</taxon>
        <taxon>Streptophyta</taxon>
        <taxon>Embryophyta</taxon>
        <taxon>Tracheophyta</taxon>
        <taxon>Spermatophyta</taxon>
        <taxon>Magnoliopsida</taxon>
        <taxon>eudicotyledons</taxon>
        <taxon>Gunneridae</taxon>
        <taxon>Pentapetalae</taxon>
        <taxon>asterids</taxon>
        <taxon>lamiids</taxon>
        <taxon>Gentianales</taxon>
        <taxon>Apocynaceae</taxon>
        <taxon>Rauvolfioideae</taxon>
        <taxon>Vinceae</taxon>
        <taxon>Catharanthinae</taxon>
        <taxon>Catharanthus</taxon>
    </lineage>
</organism>
<protein>
    <submittedName>
        <fullName evidence="1">Uncharacterized protein</fullName>
    </submittedName>
</protein>
<keyword evidence="2" id="KW-1185">Reference proteome</keyword>
<evidence type="ECO:0000313" key="1">
    <source>
        <dbReference type="EMBL" id="KAI5664805.1"/>
    </source>
</evidence>
<dbReference type="EMBL" id="CM044705">
    <property type="protein sequence ID" value="KAI5664805.1"/>
    <property type="molecule type" value="Genomic_DNA"/>
</dbReference>
<comment type="caution">
    <text evidence="1">The sequence shown here is derived from an EMBL/GenBank/DDBJ whole genome shotgun (WGS) entry which is preliminary data.</text>
</comment>
<name>A0ACC0AWZ7_CATRO</name>
<accession>A0ACC0AWZ7</accession>
<proteinExistence type="predicted"/>
<reference evidence="2" key="1">
    <citation type="journal article" date="2023" name="Nat. Plants">
        <title>Single-cell RNA sequencing provides a high-resolution roadmap for understanding the multicellular compartmentation of specialized metabolism.</title>
        <authorList>
            <person name="Sun S."/>
            <person name="Shen X."/>
            <person name="Li Y."/>
            <person name="Li Y."/>
            <person name="Wang S."/>
            <person name="Li R."/>
            <person name="Zhang H."/>
            <person name="Shen G."/>
            <person name="Guo B."/>
            <person name="Wei J."/>
            <person name="Xu J."/>
            <person name="St-Pierre B."/>
            <person name="Chen S."/>
            <person name="Sun C."/>
        </authorList>
    </citation>
    <scope>NUCLEOTIDE SEQUENCE [LARGE SCALE GENOMIC DNA]</scope>
</reference>
<sequence length="370" mass="40689">MKTPFRSRASSDDVDILDSEEWIHLKRGIDCRGCGPIGLHRHLIMLCGRVRPPSGESGGIEIEVGPREGRPGRCRKSSADDLVLGSGLCPWSPTMALNVSMNSGVEVALMEIVLERDPIPLIDLSDSETVEGLVAQGVEPRVSLEEDPSEAEFDTGMLPELKGAAPVATEGIDTFVEAASQQMARLREEISRMDAFCYTARQAHRQARGRFFSTTGDIVDRASAELESWPGDSACQYHPQNGKGLVVQSFRSSGTQEPTIDLERFPRIIKKGVHTSVRKAAIGSAANSYKRPGQGLWKSRDSKRSRGEHRIGMCTYCCRGGHMANMCYGKLRLCFQYGKSGHTKDQCPETQQVPPEEQADLQLGEEPQKE</sequence>
<dbReference type="Proteomes" id="UP001060085">
    <property type="component" value="Linkage Group LG05"/>
</dbReference>
<evidence type="ECO:0000313" key="2">
    <source>
        <dbReference type="Proteomes" id="UP001060085"/>
    </source>
</evidence>
<gene>
    <name evidence="1" type="ORF">M9H77_24128</name>
</gene>